<dbReference type="Proteomes" id="UP000424527">
    <property type="component" value="Unassembled WGS sequence"/>
</dbReference>
<proteinExistence type="predicted"/>
<gene>
    <name evidence="11" type="ORF">D5F01_LYC17567</name>
</gene>
<feature type="transmembrane region" description="Helical" evidence="9">
    <location>
        <begin position="81"/>
        <end position="102"/>
    </location>
</feature>
<feature type="transmembrane region" description="Helical" evidence="9">
    <location>
        <begin position="29"/>
        <end position="60"/>
    </location>
</feature>
<reference evidence="11 12" key="1">
    <citation type="submission" date="2019-07" db="EMBL/GenBank/DDBJ databases">
        <title>Chromosome genome assembly for large yellow croaker.</title>
        <authorList>
            <person name="Xiao S."/>
        </authorList>
    </citation>
    <scope>NUCLEOTIDE SEQUENCE [LARGE SCALE GENOMIC DNA]</scope>
    <source>
        <strain evidence="11">JMULYC20181020</strain>
        <tissue evidence="11">Muscle</tissue>
    </source>
</reference>
<protein>
    <recommendedName>
        <fullName evidence="10">G-protein coupled receptors family 1 profile domain-containing protein</fullName>
    </recommendedName>
</protein>
<evidence type="ECO:0000256" key="8">
    <source>
        <dbReference type="ARBA" id="ARBA00023224"/>
    </source>
</evidence>
<feature type="transmembrane region" description="Helical" evidence="9">
    <location>
        <begin position="151"/>
        <end position="171"/>
    </location>
</feature>
<evidence type="ECO:0000256" key="6">
    <source>
        <dbReference type="ARBA" id="ARBA00023170"/>
    </source>
</evidence>
<evidence type="ECO:0000256" key="1">
    <source>
        <dbReference type="ARBA" id="ARBA00004141"/>
    </source>
</evidence>
<keyword evidence="8" id="KW-0807">Transducer</keyword>
<keyword evidence="5 9" id="KW-0472">Membrane</keyword>
<dbReference type="AlphaFoldDB" id="A0A6G0HZ38"/>
<comment type="subcellular location">
    <subcellularLocation>
        <location evidence="1">Membrane</location>
        <topology evidence="1">Multi-pass membrane protein</topology>
    </subcellularLocation>
</comment>
<dbReference type="SUPFAM" id="SSF81321">
    <property type="entry name" value="Family A G protein-coupled receptor-like"/>
    <property type="match status" value="1"/>
</dbReference>
<evidence type="ECO:0000313" key="11">
    <source>
        <dbReference type="EMBL" id="KAE8284236.1"/>
    </source>
</evidence>
<evidence type="ECO:0000256" key="5">
    <source>
        <dbReference type="ARBA" id="ARBA00023136"/>
    </source>
</evidence>
<dbReference type="PROSITE" id="PS50262">
    <property type="entry name" value="G_PROTEIN_RECEP_F1_2"/>
    <property type="match status" value="1"/>
</dbReference>
<dbReference type="GO" id="GO:0005886">
    <property type="term" value="C:plasma membrane"/>
    <property type="evidence" value="ECO:0007669"/>
    <property type="project" value="TreeGrafter"/>
</dbReference>
<dbReference type="InterPro" id="IPR017452">
    <property type="entry name" value="GPCR_Rhodpsn_7TM"/>
</dbReference>
<sequence length="291" mass="32161">MFLHVHPRSQNLSFNFSEPSEEMSGHCGVMLAAVIVWASLSALFSLVGFPACVAVLWELFRRHKAGTPVTPNDVFMLNLTFMDLVFLFFVPFGLINFFLWQIHSIAMLSNFLYSLNLAGRPLLTACICLDCYLAVVHPITYLSKKSLTPRLLLAAAVWAITVIQGTLAIIFEELIHSIWAMSVYVIALPIIVICDASILWTLKKSYCGGGGLHPKKKKALQIITNSMVMTVISYVPPVLVYIIGNVTISDDKEFECFLAIPILTTPTAGSAIMPLLYLGNLGSLKCLWCLV</sequence>
<evidence type="ECO:0000256" key="4">
    <source>
        <dbReference type="ARBA" id="ARBA00023040"/>
    </source>
</evidence>
<keyword evidence="4" id="KW-0297">G-protein coupled receptor</keyword>
<name>A0A6G0HZ38_LARCR</name>
<keyword evidence="6" id="KW-0675">Receptor</keyword>
<feature type="domain" description="G-protein coupled receptors family 1 profile" evidence="10">
    <location>
        <begin position="51"/>
        <end position="277"/>
    </location>
</feature>
<feature type="transmembrane region" description="Helical" evidence="9">
    <location>
        <begin position="222"/>
        <end position="244"/>
    </location>
</feature>
<comment type="caution">
    <text evidence="11">The sequence shown here is derived from an EMBL/GenBank/DDBJ whole genome shotgun (WGS) entry which is preliminary data.</text>
</comment>
<keyword evidence="7" id="KW-0325">Glycoprotein</keyword>
<accession>A0A6G0HZ38</accession>
<dbReference type="Pfam" id="PF00001">
    <property type="entry name" value="7tm_1"/>
    <property type="match status" value="1"/>
</dbReference>
<evidence type="ECO:0000256" key="9">
    <source>
        <dbReference type="SAM" id="Phobius"/>
    </source>
</evidence>
<dbReference type="PANTHER" id="PTHR24232:SF107">
    <property type="entry name" value="HYDROXYCARBOXYLIC ACID RECEPTOR 2-LIKE"/>
    <property type="match status" value="1"/>
</dbReference>
<dbReference type="GO" id="GO:0035025">
    <property type="term" value="P:positive regulation of Rho protein signal transduction"/>
    <property type="evidence" value="ECO:0007669"/>
    <property type="project" value="TreeGrafter"/>
</dbReference>
<evidence type="ECO:0000259" key="10">
    <source>
        <dbReference type="PROSITE" id="PS50262"/>
    </source>
</evidence>
<organism evidence="11 12">
    <name type="scientific">Larimichthys crocea</name>
    <name type="common">Large yellow croaker</name>
    <name type="synonym">Pseudosciaena crocea</name>
    <dbReference type="NCBI Taxonomy" id="215358"/>
    <lineage>
        <taxon>Eukaryota</taxon>
        <taxon>Metazoa</taxon>
        <taxon>Chordata</taxon>
        <taxon>Craniata</taxon>
        <taxon>Vertebrata</taxon>
        <taxon>Euteleostomi</taxon>
        <taxon>Actinopterygii</taxon>
        <taxon>Neopterygii</taxon>
        <taxon>Teleostei</taxon>
        <taxon>Neoteleostei</taxon>
        <taxon>Acanthomorphata</taxon>
        <taxon>Eupercaria</taxon>
        <taxon>Sciaenidae</taxon>
        <taxon>Larimichthys</taxon>
    </lineage>
</organism>
<dbReference type="PANTHER" id="PTHR24232">
    <property type="entry name" value="G-PROTEIN COUPLED RECEPTOR"/>
    <property type="match status" value="1"/>
</dbReference>
<evidence type="ECO:0000256" key="3">
    <source>
        <dbReference type="ARBA" id="ARBA00022989"/>
    </source>
</evidence>
<evidence type="ECO:0000313" key="12">
    <source>
        <dbReference type="Proteomes" id="UP000424527"/>
    </source>
</evidence>
<evidence type="ECO:0000256" key="7">
    <source>
        <dbReference type="ARBA" id="ARBA00023180"/>
    </source>
</evidence>
<feature type="transmembrane region" description="Helical" evidence="9">
    <location>
        <begin position="256"/>
        <end position="278"/>
    </location>
</feature>
<feature type="transmembrane region" description="Helical" evidence="9">
    <location>
        <begin position="122"/>
        <end position="139"/>
    </location>
</feature>
<keyword evidence="12" id="KW-1185">Reference proteome</keyword>
<dbReference type="EMBL" id="REGW02000017">
    <property type="protein sequence ID" value="KAE8284236.1"/>
    <property type="molecule type" value="Genomic_DNA"/>
</dbReference>
<dbReference type="Gene3D" id="1.20.1070.10">
    <property type="entry name" value="Rhodopsin 7-helix transmembrane proteins"/>
    <property type="match status" value="1"/>
</dbReference>
<dbReference type="InterPro" id="IPR000276">
    <property type="entry name" value="GPCR_Rhodpsn"/>
</dbReference>
<keyword evidence="2 9" id="KW-0812">Transmembrane</keyword>
<dbReference type="GO" id="GO:0004930">
    <property type="term" value="F:G protein-coupled receptor activity"/>
    <property type="evidence" value="ECO:0007669"/>
    <property type="project" value="UniProtKB-KW"/>
</dbReference>
<feature type="transmembrane region" description="Helical" evidence="9">
    <location>
        <begin position="177"/>
        <end position="202"/>
    </location>
</feature>
<keyword evidence="3 9" id="KW-1133">Transmembrane helix</keyword>
<evidence type="ECO:0000256" key="2">
    <source>
        <dbReference type="ARBA" id="ARBA00022692"/>
    </source>
</evidence>
<dbReference type="GO" id="GO:0007200">
    <property type="term" value="P:phospholipase C-activating G protein-coupled receptor signaling pathway"/>
    <property type="evidence" value="ECO:0007669"/>
    <property type="project" value="TreeGrafter"/>
</dbReference>